<organism evidence="1 2">
    <name type="scientific">Persephonella atlantica</name>
    <dbReference type="NCBI Taxonomy" id="2699429"/>
    <lineage>
        <taxon>Bacteria</taxon>
        <taxon>Pseudomonadati</taxon>
        <taxon>Aquificota</taxon>
        <taxon>Aquificia</taxon>
        <taxon>Aquificales</taxon>
        <taxon>Hydrogenothermaceae</taxon>
        <taxon>Persephonella</taxon>
    </lineage>
</organism>
<dbReference type="RefSeq" id="WP_200673436.1">
    <property type="nucleotide sequence ID" value="NZ_JAACYA010000001.1"/>
</dbReference>
<proteinExistence type="predicted"/>
<evidence type="ECO:0000313" key="2">
    <source>
        <dbReference type="Proteomes" id="UP000772812"/>
    </source>
</evidence>
<dbReference type="Proteomes" id="UP000772812">
    <property type="component" value="Unassembled WGS sequence"/>
</dbReference>
<accession>A0ABS1GGU9</accession>
<evidence type="ECO:0000313" key="1">
    <source>
        <dbReference type="EMBL" id="MBK3332046.1"/>
    </source>
</evidence>
<reference evidence="1 2" key="1">
    <citation type="journal article" date="2021" name="Syst. Appl. Microbiol.">
        <title>Persephonella atlantica sp. nov.: How to adapt to physico-chemical gradients in high temperature hydrothermal habitats.</title>
        <authorList>
            <person name="Francois D.X."/>
            <person name="Godfroy A."/>
            <person name="Mathien C."/>
            <person name="Aube J."/>
            <person name="Cathalot C."/>
            <person name="Lesongeur F."/>
            <person name="L'Haridon S."/>
            <person name="Philippon X."/>
            <person name="Roussel E.G."/>
        </authorList>
    </citation>
    <scope>NUCLEOTIDE SEQUENCE [LARGE SCALE GENOMIC DNA]</scope>
    <source>
        <strain evidence="1 2">MO1340</strain>
    </source>
</reference>
<sequence length="103" mass="11711">MKVKEVKSYHVLFYGSPSGYHTNRAQVSLYDSSGNVIAYVRFNDPGMFFENDYVQNGVIRMHLPSSMFENVLDVLRNEEPVYIYYASGRAFLGTSLEPIGEGE</sequence>
<comment type="caution">
    <text evidence="1">The sequence shown here is derived from an EMBL/GenBank/DDBJ whole genome shotgun (WGS) entry which is preliminary data.</text>
</comment>
<dbReference type="EMBL" id="JAACYA010000001">
    <property type="protein sequence ID" value="MBK3332046.1"/>
    <property type="molecule type" value="Genomic_DNA"/>
</dbReference>
<keyword evidence="2" id="KW-1185">Reference proteome</keyword>
<protein>
    <submittedName>
        <fullName evidence="1">Uncharacterized protein</fullName>
    </submittedName>
</protein>
<gene>
    <name evidence="1" type="ORF">GWK41_03060</name>
</gene>
<name>A0ABS1GGU9_9AQUI</name>